<name>E6PCI4_9ZZZZ</name>
<organism evidence="1">
    <name type="scientific">mine drainage metagenome</name>
    <dbReference type="NCBI Taxonomy" id="410659"/>
    <lineage>
        <taxon>unclassified sequences</taxon>
        <taxon>metagenomes</taxon>
        <taxon>ecological metagenomes</taxon>
    </lineage>
</organism>
<dbReference type="EMBL" id="CABL01000001">
    <property type="protein sequence ID" value="CBH74168.1"/>
    <property type="molecule type" value="Genomic_DNA"/>
</dbReference>
<evidence type="ECO:0008006" key="2">
    <source>
        <dbReference type="Google" id="ProtNLM"/>
    </source>
</evidence>
<comment type="caution">
    <text evidence="1">The sequence shown here is derived from an EMBL/GenBank/DDBJ whole genome shotgun (WGS) entry which is preliminary data.</text>
</comment>
<dbReference type="PROSITE" id="PS51257">
    <property type="entry name" value="PROKAR_LIPOPROTEIN"/>
    <property type="match status" value="1"/>
</dbReference>
<sequence>MNHRSSRALRGLGSLAAACALGLLVAGCGGGAGSSALPSKPISPASAFKPKIFPVMHISRSTAKLAMSKLTRSGAYFSPIRGGKPVRIHTKTVSAGMNLTNNGGPVVPTASVYNILVNCPDESCWGGDISGFENSFFSSNMIHILDQYVGQSATYTVGGDVPVTYNTSSQLGDQDIVNIIYNVAQQYGTGYNAVYNVFLQNGVQQCSQNAGGCYLQQYCAYHGSNDYSDIGHTLYTVEPYQDVSGCQVSSVSNGGQSPNGSTIDSTASTLSHELSETFTDPDVAINNLAWYNSSGGEIGDLCAPAAGVPTQQVTLNTNVFEIQGEYDNNVSDCSWQSP</sequence>
<gene>
    <name evidence="1" type="ORF">CARN1_2055</name>
</gene>
<evidence type="ECO:0000313" key="1">
    <source>
        <dbReference type="EMBL" id="CBH74168.1"/>
    </source>
</evidence>
<proteinExistence type="predicted"/>
<accession>E6PCI4</accession>
<reference evidence="1" key="1">
    <citation type="submission" date="2009-10" db="EMBL/GenBank/DDBJ databases">
        <title>Diversity of trophic interactions inside an arsenic-rich microbial ecosystem.</title>
        <authorList>
            <person name="Bertin P.N."/>
            <person name="Heinrich-Salmeron A."/>
            <person name="Pelletier E."/>
            <person name="Goulhen-Chollet F."/>
            <person name="Arsene-Ploetze F."/>
            <person name="Gallien S."/>
            <person name="Calteau A."/>
            <person name="Vallenet D."/>
            <person name="Casiot C."/>
            <person name="Chane-Woon-Ming B."/>
            <person name="Giloteaux L."/>
            <person name="Barakat M."/>
            <person name="Bonnefoy V."/>
            <person name="Bruneel O."/>
            <person name="Chandler M."/>
            <person name="Cleiss J."/>
            <person name="Duran R."/>
            <person name="Elbaz-Poulichet F."/>
            <person name="Fonknechten N."/>
            <person name="Lauga B."/>
            <person name="Mornico D."/>
            <person name="Ortet P."/>
            <person name="Schaeffer C."/>
            <person name="Siguier P."/>
            <person name="Alexander Thil Smith A."/>
            <person name="Van Dorsselaer A."/>
            <person name="Weissenbach J."/>
            <person name="Medigue C."/>
            <person name="Le Paslier D."/>
        </authorList>
    </citation>
    <scope>NUCLEOTIDE SEQUENCE</scope>
</reference>
<dbReference type="AlphaFoldDB" id="E6PCI4"/>
<protein>
    <recommendedName>
        <fullName evidence="2">Lipoprotein</fullName>
    </recommendedName>
</protein>